<dbReference type="SMART" id="SM00346">
    <property type="entry name" value="HTH_ICLR"/>
    <property type="match status" value="1"/>
</dbReference>
<sequence>MENKSSPVESVDRALLLLMRMRDQGPLSVKAAAEQLDVAPSTAHRLLTALTFRGFAAQSHDRTYRPGPEISGHPQPFLSTQTLGEHSQAALVRLQGTVGETVQVMVLNGGNIQFVDGVESARNLRVARRIGDMMPAFVSSGGKAMLAQLPNAELEEIYRSGLQSWPTGKITTLASLRRSMTKIRRDGFGTSFEETEQGVVGLGVSINDADGRPVAAVTTATPSIRFDRSAMPLHVEALQLAAAEIMEKLRGV</sequence>
<feature type="domain" description="HTH iclR-type" evidence="4">
    <location>
        <begin position="8"/>
        <end position="68"/>
    </location>
</feature>
<dbReference type="InterPro" id="IPR029016">
    <property type="entry name" value="GAF-like_dom_sf"/>
</dbReference>
<keyword evidence="2 6" id="KW-0238">DNA-binding</keyword>
<keyword evidence="3" id="KW-0804">Transcription</keyword>
<protein>
    <submittedName>
        <fullName evidence="6">DNA-binding IclR family transcriptional regulator</fullName>
    </submittedName>
</protein>
<proteinExistence type="predicted"/>
<dbReference type="EMBL" id="JAVDYI010000001">
    <property type="protein sequence ID" value="MDR7359122.1"/>
    <property type="molecule type" value="Genomic_DNA"/>
</dbReference>
<dbReference type="SUPFAM" id="SSF55781">
    <property type="entry name" value="GAF domain-like"/>
    <property type="match status" value="1"/>
</dbReference>
<keyword evidence="1" id="KW-0805">Transcription regulation</keyword>
<comment type="caution">
    <text evidence="6">The sequence shown here is derived from an EMBL/GenBank/DDBJ whole genome shotgun (WGS) entry which is preliminary data.</text>
</comment>
<dbReference type="PANTHER" id="PTHR30136:SF35">
    <property type="entry name" value="HTH-TYPE TRANSCRIPTIONAL REGULATOR RV1719"/>
    <property type="match status" value="1"/>
</dbReference>
<evidence type="ECO:0000313" key="7">
    <source>
        <dbReference type="Proteomes" id="UP001183817"/>
    </source>
</evidence>
<dbReference type="PANTHER" id="PTHR30136">
    <property type="entry name" value="HELIX-TURN-HELIX TRANSCRIPTIONAL REGULATOR, ICLR FAMILY"/>
    <property type="match status" value="1"/>
</dbReference>
<dbReference type="InterPro" id="IPR036390">
    <property type="entry name" value="WH_DNA-bd_sf"/>
</dbReference>
<evidence type="ECO:0000256" key="2">
    <source>
        <dbReference type="ARBA" id="ARBA00023125"/>
    </source>
</evidence>
<accession>A0ABU2BKF4</accession>
<dbReference type="InterPro" id="IPR014757">
    <property type="entry name" value="Tscrpt_reg_IclR_C"/>
</dbReference>
<dbReference type="Gene3D" id="1.10.10.10">
    <property type="entry name" value="Winged helix-like DNA-binding domain superfamily/Winged helix DNA-binding domain"/>
    <property type="match status" value="1"/>
</dbReference>
<dbReference type="Pfam" id="PF09339">
    <property type="entry name" value="HTH_IclR"/>
    <property type="match status" value="1"/>
</dbReference>
<dbReference type="SUPFAM" id="SSF46785">
    <property type="entry name" value="Winged helix' DNA-binding domain"/>
    <property type="match status" value="1"/>
</dbReference>
<dbReference type="Gene3D" id="3.30.450.40">
    <property type="match status" value="1"/>
</dbReference>
<evidence type="ECO:0000256" key="1">
    <source>
        <dbReference type="ARBA" id="ARBA00023015"/>
    </source>
</evidence>
<dbReference type="Proteomes" id="UP001183817">
    <property type="component" value="Unassembled WGS sequence"/>
</dbReference>
<name>A0ABU2BKF4_9MICC</name>
<feature type="domain" description="IclR-ED" evidence="5">
    <location>
        <begin position="69"/>
        <end position="251"/>
    </location>
</feature>
<organism evidence="6 7">
    <name type="scientific">Paeniglutamicibacter sulfureus</name>
    <dbReference type="NCBI Taxonomy" id="43666"/>
    <lineage>
        <taxon>Bacteria</taxon>
        <taxon>Bacillati</taxon>
        <taxon>Actinomycetota</taxon>
        <taxon>Actinomycetes</taxon>
        <taxon>Micrococcales</taxon>
        <taxon>Micrococcaceae</taxon>
        <taxon>Paeniglutamicibacter</taxon>
    </lineage>
</organism>
<dbReference type="InterPro" id="IPR036388">
    <property type="entry name" value="WH-like_DNA-bd_sf"/>
</dbReference>
<dbReference type="InterPro" id="IPR005471">
    <property type="entry name" value="Tscrpt_reg_IclR_N"/>
</dbReference>
<evidence type="ECO:0000313" key="6">
    <source>
        <dbReference type="EMBL" id="MDR7359122.1"/>
    </source>
</evidence>
<evidence type="ECO:0000256" key="3">
    <source>
        <dbReference type="ARBA" id="ARBA00023163"/>
    </source>
</evidence>
<dbReference type="Pfam" id="PF01614">
    <property type="entry name" value="IclR_C"/>
    <property type="match status" value="1"/>
</dbReference>
<dbReference type="PROSITE" id="PS51077">
    <property type="entry name" value="HTH_ICLR"/>
    <property type="match status" value="1"/>
</dbReference>
<dbReference type="InterPro" id="IPR050707">
    <property type="entry name" value="HTH_MetabolicPath_Reg"/>
</dbReference>
<reference evidence="6 7" key="1">
    <citation type="submission" date="2023-07" db="EMBL/GenBank/DDBJ databases">
        <title>Sequencing the genomes of 1000 actinobacteria strains.</title>
        <authorList>
            <person name="Klenk H.-P."/>
        </authorList>
    </citation>
    <scope>NUCLEOTIDE SEQUENCE [LARGE SCALE GENOMIC DNA]</scope>
    <source>
        <strain evidence="6 7">DSM 20167</strain>
    </source>
</reference>
<gene>
    <name evidence="6" type="ORF">J2S64_002813</name>
</gene>
<evidence type="ECO:0000259" key="4">
    <source>
        <dbReference type="PROSITE" id="PS51077"/>
    </source>
</evidence>
<evidence type="ECO:0000259" key="5">
    <source>
        <dbReference type="PROSITE" id="PS51078"/>
    </source>
</evidence>
<dbReference type="GO" id="GO:0003677">
    <property type="term" value="F:DNA binding"/>
    <property type="evidence" value="ECO:0007669"/>
    <property type="project" value="UniProtKB-KW"/>
</dbReference>
<dbReference type="PROSITE" id="PS51078">
    <property type="entry name" value="ICLR_ED"/>
    <property type="match status" value="1"/>
</dbReference>
<dbReference type="RefSeq" id="WP_264269564.1">
    <property type="nucleotide sequence ID" value="NZ_BAAAWO010000001.1"/>
</dbReference>
<keyword evidence="7" id="KW-1185">Reference proteome</keyword>